<feature type="domain" description="D-isomer specific 2-hydroxyacid dehydrogenase catalytic" evidence="5">
    <location>
        <begin position="3"/>
        <end position="329"/>
    </location>
</feature>
<evidence type="ECO:0000256" key="3">
    <source>
        <dbReference type="ARBA" id="ARBA00023027"/>
    </source>
</evidence>
<sequence length="339" mass="37168">MKVAVFSTKSYDRQFLIAANYDHEHELVFLEPRLSRETALLAKGFLAVCVFVNDQLDAHVLEVLAGHGTRLIALRCAGFNNVDLKAAAKLGMTIARVPAYSPYAVAEHTVGLMLTLNRKIHRAYNRVREGNFSLDGLLGFDVHDRTIGIVGTGKIGQIVATILHGFGCQILAYDVAPNPACEAVGAKYVDLVKLFADADIVTLHCPLTPETHYLVNQDSIAQMKRGVMLINTSRGALIHTEAVIQGLKSQKIGSLALDVYEQESDLFFEDLSDQVIQDDVFERLLTFPNVLITAHQAFFTKEALQNIAETTLSNITDYQQAKSCANQVNLAQAIAPMPG</sequence>
<dbReference type="RefSeq" id="WP_162422067.1">
    <property type="nucleotide sequence ID" value="NZ_WVIE01000004.1"/>
</dbReference>
<reference evidence="7" key="1">
    <citation type="submission" date="2019-12" db="EMBL/GenBank/DDBJ databases">
        <title>High-Quality draft genome sequences of three cyanobacteria isolated from the limestone walls of the Old Cathedral of Coimbra.</title>
        <authorList>
            <person name="Tiago I."/>
            <person name="Soares F."/>
            <person name="Portugal A."/>
        </authorList>
    </citation>
    <scope>NUCLEOTIDE SEQUENCE</scope>
    <source>
        <strain evidence="7">A</strain>
    </source>
</reference>
<organism evidence="7 8">
    <name type="scientific">Myxacorys almedinensis A</name>
    <dbReference type="NCBI Taxonomy" id="2690445"/>
    <lineage>
        <taxon>Bacteria</taxon>
        <taxon>Bacillati</taxon>
        <taxon>Cyanobacteriota</taxon>
        <taxon>Cyanophyceae</taxon>
        <taxon>Leptolyngbyales</taxon>
        <taxon>Leptolyngbyaceae</taxon>
        <taxon>Myxacorys</taxon>
        <taxon>Myxacorys almedinensis</taxon>
    </lineage>
</organism>
<evidence type="ECO:0000313" key="8">
    <source>
        <dbReference type="Proteomes" id="UP000646053"/>
    </source>
</evidence>
<dbReference type="InterPro" id="IPR058205">
    <property type="entry name" value="D-LDH-like"/>
</dbReference>
<dbReference type="InterPro" id="IPR029752">
    <property type="entry name" value="D-isomer_DH_CS1"/>
</dbReference>
<feature type="domain" description="D-isomer specific 2-hydroxyacid dehydrogenase NAD-binding" evidence="6">
    <location>
        <begin position="110"/>
        <end position="297"/>
    </location>
</feature>
<dbReference type="CDD" id="cd12183">
    <property type="entry name" value="LDH_like_2"/>
    <property type="match status" value="1"/>
</dbReference>
<dbReference type="Pfam" id="PF00389">
    <property type="entry name" value="2-Hacid_dh"/>
    <property type="match status" value="1"/>
</dbReference>
<name>A0A8J8CHE2_9CYAN</name>
<evidence type="ECO:0000256" key="1">
    <source>
        <dbReference type="ARBA" id="ARBA00005854"/>
    </source>
</evidence>
<evidence type="ECO:0000256" key="4">
    <source>
        <dbReference type="RuleBase" id="RU003719"/>
    </source>
</evidence>
<dbReference type="SUPFAM" id="SSF52283">
    <property type="entry name" value="Formate/glycerate dehydrogenase catalytic domain-like"/>
    <property type="match status" value="1"/>
</dbReference>
<dbReference type="EMBL" id="WVIE01000004">
    <property type="protein sequence ID" value="NDJ16549.1"/>
    <property type="molecule type" value="Genomic_DNA"/>
</dbReference>
<evidence type="ECO:0000259" key="5">
    <source>
        <dbReference type="Pfam" id="PF00389"/>
    </source>
</evidence>
<comment type="similarity">
    <text evidence="1 4">Belongs to the D-isomer specific 2-hydroxyacid dehydrogenase family.</text>
</comment>
<gene>
    <name evidence="7" type="ORF">GS601_04450</name>
</gene>
<dbReference type="InterPro" id="IPR036291">
    <property type="entry name" value="NAD(P)-bd_dom_sf"/>
</dbReference>
<keyword evidence="3" id="KW-0520">NAD</keyword>
<dbReference type="InterPro" id="IPR006139">
    <property type="entry name" value="D-isomer_2_OHA_DH_cat_dom"/>
</dbReference>
<dbReference type="PANTHER" id="PTHR43026:SF1">
    <property type="entry name" value="2-HYDROXYACID DEHYDROGENASE HOMOLOG 1-RELATED"/>
    <property type="match status" value="1"/>
</dbReference>
<dbReference type="GO" id="GO:0008720">
    <property type="term" value="F:D-lactate dehydrogenase (NAD+) activity"/>
    <property type="evidence" value="ECO:0007669"/>
    <property type="project" value="TreeGrafter"/>
</dbReference>
<dbReference type="Proteomes" id="UP000646053">
    <property type="component" value="Unassembled WGS sequence"/>
</dbReference>
<dbReference type="AlphaFoldDB" id="A0A8J8CHE2"/>
<dbReference type="SUPFAM" id="SSF51735">
    <property type="entry name" value="NAD(P)-binding Rossmann-fold domains"/>
    <property type="match status" value="1"/>
</dbReference>
<dbReference type="PROSITE" id="PS00065">
    <property type="entry name" value="D_2_HYDROXYACID_DH_1"/>
    <property type="match status" value="1"/>
</dbReference>
<comment type="caution">
    <text evidence="7">The sequence shown here is derived from an EMBL/GenBank/DDBJ whole genome shotgun (WGS) entry which is preliminary data.</text>
</comment>
<evidence type="ECO:0000259" key="6">
    <source>
        <dbReference type="Pfam" id="PF02826"/>
    </source>
</evidence>
<dbReference type="Gene3D" id="3.40.50.720">
    <property type="entry name" value="NAD(P)-binding Rossmann-like Domain"/>
    <property type="match status" value="2"/>
</dbReference>
<dbReference type="PROSITE" id="PS00670">
    <property type="entry name" value="D_2_HYDROXYACID_DH_2"/>
    <property type="match status" value="1"/>
</dbReference>
<dbReference type="PANTHER" id="PTHR43026">
    <property type="entry name" value="2-HYDROXYACID DEHYDROGENASE HOMOLOG 1-RELATED"/>
    <property type="match status" value="1"/>
</dbReference>
<proteinExistence type="inferred from homology"/>
<evidence type="ECO:0000256" key="2">
    <source>
        <dbReference type="ARBA" id="ARBA00023002"/>
    </source>
</evidence>
<protein>
    <submittedName>
        <fullName evidence="7">2-hydroxyacid dehydrogenase</fullName>
    </submittedName>
</protein>
<dbReference type="Pfam" id="PF02826">
    <property type="entry name" value="2-Hacid_dh_C"/>
    <property type="match status" value="1"/>
</dbReference>
<accession>A0A8J8CHE2</accession>
<keyword evidence="2 4" id="KW-0560">Oxidoreductase</keyword>
<dbReference type="InterPro" id="IPR006140">
    <property type="entry name" value="D-isomer_DH_NAD-bd"/>
</dbReference>
<dbReference type="FunFam" id="3.40.50.720:FF:000050">
    <property type="entry name" value="D-lactate dehydrogenase"/>
    <property type="match status" value="1"/>
</dbReference>
<dbReference type="GO" id="GO:0051287">
    <property type="term" value="F:NAD binding"/>
    <property type="evidence" value="ECO:0007669"/>
    <property type="project" value="InterPro"/>
</dbReference>
<keyword evidence="8" id="KW-1185">Reference proteome</keyword>
<dbReference type="InterPro" id="IPR029753">
    <property type="entry name" value="D-isomer_DH_CS"/>
</dbReference>
<evidence type="ECO:0000313" key="7">
    <source>
        <dbReference type="EMBL" id="NDJ16549.1"/>
    </source>
</evidence>